<dbReference type="PANTHER" id="PTHR43394:SF1">
    <property type="entry name" value="ATP-BINDING CASSETTE SUB-FAMILY B MEMBER 10, MITOCHONDRIAL"/>
    <property type="match status" value="1"/>
</dbReference>
<dbReference type="Gene3D" id="1.20.1560.10">
    <property type="entry name" value="ABC transporter type 1, transmembrane domain"/>
    <property type="match status" value="1"/>
</dbReference>
<dbReference type="Pfam" id="PF00005">
    <property type="entry name" value="ABC_tran"/>
    <property type="match status" value="1"/>
</dbReference>
<keyword evidence="8 9" id="KW-0472">Membrane</keyword>
<gene>
    <name evidence="12" type="ORF">BHS01_05265</name>
</gene>
<dbReference type="Gene3D" id="3.40.50.300">
    <property type="entry name" value="P-loop containing nucleotide triphosphate hydrolases"/>
    <property type="match status" value="1"/>
</dbReference>
<feature type="transmembrane region" description="Helical" evidence="9">
    <location>
        <begin position="14"/>
        <end position="36"/>
    </location>
</feature>
<evidence type="ECO:0000259" key="10">
    <source>
        <dbReference type="PROSITE" id="PS50893"/>
    </source>
</evidence>
<dbReference type="InterPro" id="IPR003439">
    <property type="entry name" value="ABC_transporter-like_ATP-bd"/>
</dbReference>
<feature type="domain" description="ABC transporter" evidence="10">
    <location>
        <begin position="332"/>
        <end position="568"/>
    </location>
</feature>
<feature type="transmembrane region" description="Helical" evidence="9">
    <location>
        <begin position="56"/>
        <end position="77"/>
    </location>
</feature>
<keyword evidence="2" id="KW-0813">Transport</keyword>
<evidence type="ECO:0000256" key="9">
    <source>
        <dbReference type="SAM" id="Phobius"/>
    </source>
</evidence>
<evidence type="ECO:0000259" key="11">
    <source>
        <dbReference type="PROSITE" id="PS50929"/>
    </source>
</evidence>
<evidence type="ECO:0000313" key="13">
    <source>
        <dbReference type="Proteomes" id="UP000516280"/>
    </source>
</evidence>
<evidence type="ECO:0000256" key="8">
    <source>
        <dbReference type="ARBA" id="ARBA00023136"/>
    </source>
</evidence>
<dbReference type="InterPro" id="IPR017871">
    <property type="entry name" value="ABC_transporter-like_CS"/>
</dbReference>
<dbReference type="FunFam" id="3.40.50.300:FF:000221">
    <property type="entry name" value="Multidrug ABC transporter ATP-binding protein"/>
    <property type="match status" value="1"/>
</dbReference>
<evidence type="ECO:0000256" key="4">
    <source>
        <dbReference type="ARBA" id="ARBA00022692"/>
    </source>
</evidence>
<evidence type="ECO:0000256" key="6">
    <source>
        <dbReference type="ARBA" id="ARBA00022840"/>
    </source>
</evidence>
<dbReference type="CDD" id="cd18548">
    <property type="entry name" value="ABC_6TM_Tm287_like"/>
    <property type="match status" value="1"/>
</dbReference>
<feature type="transmembrane region" description="Helical" evidence="9">
    <location>
        <begin position="236"/>
        <end position="258"/>
    </location>
</feature>
<dbReference type="GO" id="GO:0005886">
    <property type="term" value="C:plasma membrane"/>
    <property type="evidence" value="ECO:0007669"/>
    <property type="project" value="UniProtKB-SubCell"/>
</dbReference>
<dbReference type="InterPro" id="IPR011527">
    <property type="entry name" value="ABC1_TM_dom"/>
</dbReference>
<dbReference type="PANTHER" id="PTHR43394">
    <property type="entry name" value="ATP-DEPENDENT PERMEASE MDL1, MITOCHONDRIAL"/>
    <property type="match status" value="1"/>
</dbReference>
<feature type="transmembrane region" description="Helical" evidence="9">
    <location>
        <begin position="129"/>
        <end position="149"/>
    </location>
</feature>
<feature type="transmembrane region" description="Helical" evidence="9">
    <location>
        <begin position="155"/>
        <end position="173"/>
    </location>
</feature>
<dbReference type="InterPro" id="IPR003593">
    <property type="entry name" value="AAA+_ATPase"/>
</dbReference>
<keyword evidence="7 9" id="KW-1133">Transmembrane helix</keyword>
<dbReference type="EMBL" id="CP017195">
    <property type="protein sequence ID" value="QDJ27972.1"/>
    <property type="molecule type" value="Genomic_DNA"/>
</dbReference>
<protein>
    <submittedName>
        <fullName evidence="12">Multidrug ABC transporter ATP-binding protein</fullName>
    </submittedName>
</protein>
<dbReference type="Pfam" id="PF00664">
    <property type="entry name" value="ABC_membrane"/>
    <property type="match status" value="1"/>
</dbReference>
<keyword evidence="5" id="KW-0547">Nucleotide-binding</keyword>
<evidence type="ECO:0000256" key="5">
    <source>
        <dbReference type="ARBA" id="ARBA00022741"/>
    </source>
</evidence>
<dbReference type="InterPro" id="IPR027417">
    <property type="entry name" value="P-loop_NTPase"/>
</dbReference>
<name>A0A7L4WFS6_9LACT</name>
<keyword evidence="4 9" id="KW-0812">Transmembrane</keyword>
<sequence>MALTIKYLLRYKRFLLLNLIGAFGFIVIELGIPTLLAQGISNNFDGRNPAYMTTLAVKMLICAVVGLILLLIMAYAIDRVTSLIVRDIRNDLFTHIQRFSADDYERFGVSRLITNTGNDAYMIMQFLTLILRTGFIAPLMLTSAFVLIFRQNVPLALISIGMTPIIFIAVYFINKRVHRLSAKQQKGLDNINQNMRENLTGLRVIRAFNKESFQTTRFASLNTTYRHISDEMYQKLAFISPIFSVVFCTILVLVINLGSLYISRGELSVGSLSGFIEYIFHALFSFLMLGNVLILYPRFEVSTSRIQEIFNTTPTILENPDGVQSNEHIGHLAFDHVSFSYGDGSEERVLDDISFTAEPGQVIAFIGSTGSGKSTLARLIPRLFDVSQGKILIDGVDVRDYQLQALRKKISYVPQKATLFAGTIRENLLFGDQSATDEDLASAVEIAQAKAFIDSLPEKYDTVLAEGGSNLSGGQKQRLCIARALVKKAPIYLFDDSFSALDYKTDANLRRRLNQELATTTMIIVAQRISTIRNADKIIVLNEGQIVGTGTHRELLITNAVYQEIAKSQLTEEELAI</sequence>
<proteinExistence type="predicted"/>
<keyword evidence="3" id="KW-1003">Cell membrane</keyword>
<dbReference type="InterPro" id="IPR039421">
    <property type="entry name" value="Type_1_exporter"/>
</dbReference>
<dbReference type="AlphaFoldDB" id="A0A7L4WFS6"/>
<keyword evidence="6 12" id="KW-0067">ATP-binding</keyword>
<evidence type="ECO:0000313" key="12">
    <source>
        <dbReference type="EMBL" id="QDJ27972.1"/>
    </source>
</evidence>
<evidence type="ECO:0000256" key="7">
    <source>
        <dbReference type="ARBA" id="ARBA00022989"/>
    </source>
</evidence>
<reference evidence="12 13" key="1">
    <citation type="submission" date="2016-09" db="EMBL/GenBank/DDBJ databases">
        <title>Lactic acid bacteria from MAP meat Genome sequencing and assembly.</title>
        <authorList>
            <person name="Behr J."/>
            <person name="Hilgarth M."/>
            <person name="Vogel R.F."/>
        </authorList>
    </citation>
    <scope>NUCLEOTIDE SEQUENCE [LARGE SCALE GENOMIC DNA]</scope>
    <source>
        <strain evidence="12 13">TMW21615</strain>
    </source>
</reference>
<dbReference type="Proteomes" id="UP000516280">
    <property type="component" value="Chromosome"/>
</dbReference>
<dbReference type="GO" id="GO:0016887">
    <property type="term" value="F:ATP hydrolysis activity"/>
    <property type="evidence" value="ECO:0007669"/>
    <property type="project" value="InterPro"/>
</dbReference>
<dbReference type="SUPFAM" id="SSF90123">
    <property type="entry name" value="ABC transporter transmembrane region"/>
    <property type="match status" value="1"/>
</dbReference>
<dbReference type="SMART" id="SM00382">
    <property type="entry name" value="AAA"/>
    <property type="match status" value="1"/>
</dbReference>
<dbReference type="PROSITE" id="PS00211">
    <property type="entry name" value="ABC_TRANSPORTER_1"/>
    <property type="match status" value="1"/>
</dbReference>
<evidence type="ECO:0000256" key="3">
    <source>
        <dbReference type="ARBA" id="ARBA00022475"/>
    </source>
</evidence>
<dbReference type="GO" id="GO:0015421">
    <property type="term" value="F:ABC-type oligopeptide transporter activity"/>
    <property type="evidence" value="ECO:0007669"/>
    <property type="project" value="TreeGrafter"/>
</dbReference>
<dbReference type="PROSITE" id="PS50929">
    <property type="entry name" value="ABC_TM1F"/>
    <property type="match status" value="1"/>
</dbReference>
<accession>A0A7L4WFS6</accession>
<dbReference type="GO" id="GO:0005524">
    <property type="term" value="F:ATP binding"/>
    <property type="evidence" value="ECO:0007669"/>
    <property type="project" value="UniProtKB-KW"/>
</dbReference>
<dbReference type="InterPro" id="IPR036640">
    <property type="entry name" value="ABC1_TM_sf"/>
</dbReference>
<comment type="subcellular location">
    <subcellularLocation>
        <location evidence="1">Cell membrane</location>
        <topology evidence="1">Multi-pass membrane protein</topology>
    </subcellularLocation>
</comment>
<feature type="transmembrane region" description="Helical" evidence="9">
    <location>
        <begin position="278"/>
        <end position="296"/>
    </location>
</feature>
<dbReference type="SUPFAM" id="SSF52540">
    <property type="entry name" value="P-loop containing nucleoside triphosphate hydrolases"/>
    <property type="match status" value="1"/>
</dbReference>
<evidence type="ECO:0000256" key="1">
    <source>
        <dbReference type="ARBA" id="ARBA00004651"/>
    </source>
</evidence>
<evidence type="ECO:0000256" key="2">
    <source>
        <dbReference type="ARBA" id="ARBA00022448"/>
    </source>
</evidence>
<dbReference type="RefSeq" id="WP_109834593.1">
    <property type="nucleotide sequence ID" value="NZ_CP017195.1"/>
</dbReference>
<dbReference type="KEGG" id="lpaa:BHS01_05265"/>
<feature type="domain" description="ABC transmembrane type-1" evidence="11">
    <location>
        <begin position="16"/>
        <end position="298"/>
    </location>
</feature>
<dbReference type="PROSITE" id="PS50893">
    <property type="entry name" value="ABC_TRANSPORTER_2"/>
    <property type="match status" value="1"/>
</dbReference>
<organism evidence="12 13">
    <name type="scientific">Pseudolactococcus paracarnosus</name>
    <dbReference type="NCBI Taxonomy" id="2749962"/>
    <lineage>
        <taxon>Bacteria</taxon>
        <taxon>Bacillati</taxon>
        <taxon>Bacillota</taxon>
        <taxon>Bacilli</taxon>
        <taxon>Lactobacillales</taxon>
        <taxon>Streptococcaceae</taxon>
        <taxon>Pseudolactococcus</taxon>
    </lineage>
</organism>